<accession>A0A014QTY0</accession>
<keyword evidence="1" id="KW-1133">Transmembrane helix</keyword>
<comment type="caution">
    <text evidence="2">The sequence shown here is derived from an EMBL/GenBank/DDBJ whole genome shotgun (WGS) entry which is preliminary data.</text>
</comment>
<protein>
    <submittedName>
        <fullName evidence="2">Uncharacterized protein</fullName>
    </submittedName>
</protein>
<evidence type="ECO:0000256" key="1">
    <source>
        <dbReference type="SAM" id="Phobius"/>
    </source>
</evidence>
<dbReference type="AlphaFoldDB" id="A0A014QTY0"/>
<feature type="transmembrane region" description="Helical" evidence="1">
    <location>
        <begin position="125"/>
        <end position="151"/>
    </location>
</feature>
<feature type="transmembrane region" description="Helical" evidence="1">
    <location>
        <begin position="254"/>
        <end position="277"/>
    </location>
</feature>
<dbReference type="OrthoDB" id="89349at2759"/>
<feature type="transmembrane region" description="Helical" evidence="1">
    <location>
        <begin position="22"/>
        <end position="43"/>
    </location>
</feature>
<keyword evidence="1" id="KW-0812">Transmembrane</keyword>
<organism evidence="2 3">
    <name type="scientific">Metarhizium robertsii</name>
    <dbReference type="NCBI Taxonomy" id="568076"/>
    <lineage>
        <taxon>Eukaryota</taxon>
        <taxon>Fungi</taxon>
        <taxon>Dikarya</taxon>
        <taxon>Ascomycota</taxon>
        <taxon>Pezizomycotina</taxon>
        <taxon>Sordariomycetes</taxon>
        <taxon>Hypocreomycetidae</taxon>
        <taxon>Hypocreales</taxon>
        <taxon>Clavicipitaceae</taxon>
        <taxon>Metarhizium</taxon>
    </lineage>
</organism>
<dbReference type="Proteomes" id="UP000030151">
    <property type="component" value="Unassembled WGS sequence"/>
</dbReference>
<feature type="transmembrane region" description="Helical" evidence="1">
    <location>
        <begin position="210"/>
        <end position="233"/>
    </location>
</feature>
<dbReference type="HOGENOM" id="CLU_063950_0_0_1"/>
<proteinExistence type="predicted"/>
<evidence type="ECO:0000313" key="3">
    <source>
        <dbReference type="Proteomes" id="UP000030151"/>
    </source>
</evidence>
<name>A0A014QTY0_9HYPO</name>
<feature type="transmembrane region" description="Helical" evidence="1">
    <location>
        <begin position="297"/>
        <end position="320"/>
    </location>
</feature>
<dbReference type="EMBL" id="JELW01000050">
    <property type="protein sequence ID" value="EXU96415.1"/>
    <property type="molecule type" value="Genomic_DNA"/>
</dbReference>
<keyword evidence="1" id="KW-0472">Membrane</keyword>
<evidence type="ECO:0000313" key="2">
    <source>
        <dbReference type="EMBL" id="EXU96415.1"/>
    </source>
</evidence>
<feature type="transmembrane region" description="Helical" evidence="1">
    <location>
        <begin position="341"/>
        <end position="361"/>
    </location>
</feature>
<gene>
    <name evidence="2" type="ORF">X797_010533</name>
</gene>
<reference evidence="2 3" key="1">
    <citation type="submission" date="2014-02" db="EMBL/GenBank/DDBJ databases">
        <title>The genome sequence of the entomopathogenic fungus Metarhizium robertsii ARSEF 2575.</title>
        <authorList>
            <person name="Giuliano Garisto Donzelli B."/>
            <person name="Roe B.A."/>
            <person name="Macmil S.L."/>
            <person name="Krasnoff S.B."/>
            <person name="Gibson D.M."/>
        </authorList>
    </citation>
    <scope>NUCLEOTIDE SEQUENCE [LARGE SCALE GENOMIC DNA]</scope>
    <source>
        <strain evidence="2 3">ARSEF 2575</strain>
    </source>
</reference>
<dbReference type="eggNOG" id="KOG2614">
    <property type="taxonomic scope" value="Eukaryota"/>
</dbReference>
<sequence length="379" mass="42523">MAPKPVAIPPPNGNRRLEAVPILLWSLLIVPSLLGVSTIAPVIRRMREASRYQSNGVTVPLLDRFTGIDSLDQIVGDLVASFGLLQFRPDSPYYWHALDFLAQFGSIYAALLLESCRRAHGSQLLLWTVLGSLLAQLTTAGLLLPVYFYFLHGSTTLSNLVASKGPEELRDSSALAVLPAVALSFYVPHFESFLGPDFSARHWWNWVWQLFGLWGAILFLGFSGMLWTLRQLLPMMPTSLSKRVKLHNGLKSTRLTAVCLGMVNVGTYWYVLMSSHYSWSEVYVPKYFWQSAADPGAALGTLLQFDYICVFGSALTWLGYQFRELKTAGLIETSWAKITSLGLFVGVLFGPGSLWWVAWLMREEILTSLRPRREPRKND</sequence>